<dbReference type="Pfam" id="PF10099">
    <property type="entry name" value="RskA_C"/>
    <property type="match status" value="1"/>
</dbReference>
<comment type="caution">
    <text evidence="3">The sequence shown here is derived from an EMBL/GenBank/DDBJ whole genome shotgun (WGS) entry which is preliminary data.</text>
</comment>
<reference evidence="3 4" key="1">
    <citation type="journal article" date="2018" name="Sci. Rep.">
        <title>Rhizobium tumorigenes sp. nov., a novel plant tumorigenic bacterium isolated from cane gall tumors on thornless blackberry.</title>
        <authorList>
            <person name="Kuzmanovi N."/>
            <person name="Smalla K."/>
            <person name="Gronow S."/>
            <person name="PuBawska J."/>
        </authorList>
    </citation>
    <scope>NUCLEOTIDE SEQUENCE [LARGE SCALE GENOMIC DNA]</scope>
    <source>
        <strain evidence="3 4">CCBAU 85046</strain>
    </source>
</reference>
<dbReference type="AlphaFoldDB" id="A0A2W4CMG0"/>
<keyword evidence="1" id="KW-0472">Membrane</keyword>
<dbReference type="PANTHER" id="PTHR37461">
    <property type="entry name" value="ANTI-SIGMA-K FACTOR RSKA"/>
    <property type="match status" value="1"/>
</dbReference>
<organism evidence="3 4">
    <name type="scientific">Rhizobium tubonense</name>
    <dbReference type="NCBI Taxonomy" id="484088"/>
    <lineage>
        <taxon>Bacteria</taxon>
        <taxon>Pseudomonadati</taxon>
        <taxon>Pseudomonadota</taxon>
        <taxon>Alphaproteobacteria</taxon>
        <taxon>Hyphomicrobiales</taxon>
        <taxon>Rhizobiaceae</taxon>
        <taxon>Rhizobium/Agrobacterium group</taxon>
        <taxon>Rhizobium</taxon>
    </lineage>
</organism>
<keyword evidence="1" id="KW-0812">Transmembrane</keyword>
<feature type="domain" description="Anti-sigma K factor RskA C-terminal" evidence="2">
    <location>
        <begin position="105"/>
        <end position="230"/>
    </location>
</feature>
<feature type="transmembrane region" description="Helical" evidence="1">
    <location>
        <begin position="98"/>
        <end position="121"/>
    </location>
</feature>
<dbReference type="PANTHER" id="PTHR37461:SF1">
    <property type="entry name" value="ANTI-SIGMA-K FACTOR RSKA"/>
    <property type="match status" value="1"/>
</dbReference>
<evidence type="ECO:0000256" key="1">
    <source>
        <dbReference type="SAM" id="Phobius"/>
    </source>
</evidence>
<dbReference type="Proteomes" id="UP000248925">
    <property type="component" value="Unassembled WGS sequence"/>
</dbReference>
<evidence type="ECO:0000259" key="2">
    <source>
        <dbReference type="Pfam" id="PF10099"/>
    </source>
</evidence>
<dbReference type="InterPro" id="IPR051474">
    <property type="entry name" value="Anti-sigma-K/W_factor"/>
</dbReference>
<name>A0A2W4CMG0_9HYPH</name>
<dbReference type="RefSeq" id="WP_111161744.1">
    <property type="nucleotide sequence ID" value="NZ_PCDP01000038.1"/>
</dbReference>
<dbReference type="OrthoDB" id="9816387at2"/>
<dbReference type="GO" id="GO:0006417">
    <property type="term" value="P:regulation of translation"/>
    <property type="evidence" value="ECO:0007669"/>
    <property type="project" value="TreeGrafter"/>
</dbReference>
<keyword evidence="1" id="KW-1133">Transmembrane helix</keyword>
<dbReference type="EMBL" id="PCDP01000038">
    <property type="protein sequence ID" value="PZM12128.1"/>
    <property type="molecule type" value="Genomic_DNA"/>
</dbReference>
<evidence type="ECO:0000313" key="3">
    <source>
        <dbReference type="EMBL" id="PZM12128.1"/>
    </source>
</evidence>
<proteinExistence type="predicted"/>
<protein>
    <submittedName>
        <fullName evidence="3">Anti-sigma factor</fullName>
    </submittedName>
</protein>
<sequence length="239" mass="25342">MSSPDQSKGDRSRDEVLAGEYVLGVLSLEDRQKVERRMRNDRPFAAIVSRWEQNLSTFNDEYEALMPSPSVFPKVERRIFGEAGPARGIYGRLWNSIVLWRSVAIASIVIAAAVVATNANITALSPRSKPLVAALGAENSAINLVASYDVGSGHLKVTPVAAGKPEEKSLQLWLIRGSNPAESLGVLPQTGEGEIAIPENIRGQLAEGVVLAVSVEPFGGSPTGKPTGPVVASGAVHLP</sequence>
<dbReference type="GO" id="GO:0016989">
    <property type="term" value="F:sigma factor antagonist activity"/>
    <property type="evidence" value="ECO:0007669"/>
    <property type="project" value="TreeGrafter"/>
</dbReference>
<dbReference type="InterPro" id="IPR018764">
    <property type="entry name" value="RskA_C"/>
</dbReference>
<accession>A0A2W4CMG0</accession>
<evidence type="ECO:0000313" key="4">
    <source>
        <dbReference type="Proteomes" id="UP000248925"/>
    </source>
</evidence>
<dbReference type="GO" id="GO:0005886">
    <property type="term" value="C:plasma membrane"/>
    <property type="evidence" value="ECO:0007669"/>
    <property type="project" value="InterPro"/>
</dbReference>
<keyword evidence="4" id="KW-1185">Reference proteome</keyword>
<gene>
    <name evidence="3" type="ORF">CPY51_18710</name>
</gene>